<protein>
    <submittedName>
        <fullName evidence="6">Uncharacterized protein</fullName>
    </submittedName>
</protein>
<reference evidence="6" key="1">
    <citation type="submission" date="2020-05" db="UniProtKB">
        <authorList>
            <consortium name="EnsemblMetazoa"/>
        </authorList>
    </citation>
    <scope>IDENTIFICATION</scope>
    <source>
        <strain evidence="6">USDA</strain>
    </source>
</reference>
<organism evidence="6 7">
    <name type="scientific">Stomoxys calcitrans</name>
    <name type="common">Stable fly</name>
    <name type="synonym">Conops calcitrans</name>
    <dbReference type="NCBI Taxonomy" id="35570"/>
    <lineage>
        <taxon>Eukaryota</taxon>
        <taxon>Metazoa</taxon>
        <taxon>Ecdysozoa</taxon>
        <taxon>Arthropoda</taxon>
        <taxon>Hexapoda</taxon>
        <taxon>Insecta</taxon>
        <taxon>Pterygota</taxon>
        <taxon>Neoptera</taxon>
        <taxon>Endopterygota</taxon>
        <taxon>Diptera</taxon>
        <taxon>Brachycera</taxon>
        <taxon>Muscomorpha</taxon>
        <taxon>Muscoidea</taxon>
        <taxon>Muscidae</taxon>
        <taxon>Stomoxys</taxon>
    </lineage>
</organism>
<feature type="transmembrane region" description="Helical" evidence="5">
    <location>
        <begin position="490"/>
        <end position="514"/>
    </location>
</feature>
<evidence type="ECO:0000256" key="1">
    <source>
        <dbReference type="ARBA" id="ARBA00009995"/>
    </source>
</evidence>
<dbReference type="CDD" id="cd03784">
    <property type="entry name" value="GT1_Gtf-like"/>
    <property type="match status" value="1"/>
</dbReference>
<evidence type="ECO:0000313" key="6">
    <source>
        <dbReference type="EnsemblMetazoa" id="SCAU000356-PB"/>
    </source>
</evidence>
<dbReference type="VEuPathDB" id="VectorBase:SCAU000356"/>
<evidence type="ECO:0000256" key="4">
    <source>
        <dbReference type="RuleBase" id="RU003718"/>
    </source>
</evidence>
<keyword evidence="5" id="KW-1133">Transmembrane helix</keyword>
<dbReference type="InterPro" id="IPR035595">
    <property type="entry name" value="UDP_glycos_trans_CS"/>
</dbReference>
<dbReference type="Gene3D" id="3.40.50.2000">
    <property type="entry name" value="Glycogen Phosphorylase B"/>
    <property type="match status" value="1"/>
</dbReference>
<dbReference type="SUPFAM" id="SSF53756">
    <property type="entry name" value="UDP-Glycosyltransferase/glycogen phosphorylase"/>
    <property type="match status" value="1"/>
</dbReference>
<dbReference type="STRING" id="35570.A0A1I8NMK8"/>
<dbReference type="InterPro" id="IPR002213">
    <property type="entry name" value="UDP_glucos_trans"/>
</dbReference>
<dbReference type="OrthoDB" id="5835829at2759"/>
<dbReference type="PANTHER" id="PTHR48043:SF158">
    <property type="entry name" value="UDP-GLUCURONOSYLTRANSFERASE"/>
    <property type="match status" value="1"/>
</dbReference>
<evidence type="ECO:0000256" key="2">
    <source>
        <dbReference type="ARBA" id="ARBA00022676"/>
    </source>
</evidence>
<dbReference type="PROSITE" id="PS00375">
    <property type="entry name" value="UDPGT"/>
    <property type="match status" value="1"/>
</dbReference>
<dbReference type="EnsemblMetazoa" id="SCAU000356-RB">
    <property type="protein sequence ID" value="SCAU000356-PB"/>
    <property type="gene ID" value="SCAU000356"/>
</dbReference>
<keyword evidence="5" id="KW-0472">Membrane</keyword>
<evidence type="ECO:0000313" key="7">
    <source>
        <dbReference type="Proteomes" id="UP000095300"/>
    </source>
</evidence>
<evidence type="ECO:0000256" key="3">
    <source>
        <dbReference type="ARBA" id="ARBA00022679"/>
    </source>
</evidence>
<sequence>MKRNKKITLKMLPLRILRAFTILCLANGAIGYNILFMGPFPAPSHWMWLEHFQKDLLERGHHITSVNNHPTKQPHPNLTEIIIDPMFDIPHYLPVANIFTMLFSSDFDNLKMWWNVGVWTSEHALNDRKVKALIASKDQQFDLVILEQFFHESFLMFGHKFKCPVVTIGTMGYADYMDHSMGLLTPWSVIPHLLLPHTDQMSFKQRFYNSYLSLYDAVMRRWSYMPKMQEMAQRHFSQHLEGPLPHVRDLEKNISLMLINSHRSVDIPRPSMPGLVNVGGAHIKPAKPLPKDLEHFIETSSNGVIYFSLGSYVKSIDMPADRIGVLLNAFGKLPQNVLWKYENDSLTNLPPNVMIRKWMPQNDVLAHPNVKLFITHGGIFGSQEGLYWAKPMLCLPLYGDQHRNTIKSVRAGYARTLNLATMTAEDLQQNIQALVADPQYKLKAMEMSQLFRENPLHPLDEASYWIEYVAKYKGAPFLKSHGAFMPLHQYLLLDVMALLVAALIVAIVLPLLILRELKRLIRKFSKEQTMTDSKEKKLK</sequence>
<keyword evidence="5" id="KW-0812">Transmembrane</keyword>
<dbReference type="Pfam" id="PF00201">
    <property type="entry name" value="UDPGT"/>
    <property type="match status" value="1"/>
</dbReference>
<name>A0A1I8NMK8_STOCA</name>
<keyword evidence="2 4" id="KW-0328">Glycosyltransferase</keyword>
<dbReference type="AlphaFoldDB" id="A0A1I8NMK8"/>
<dbReference type="Proteomes" id="UP000095300">
    <property type="component" value="Unassembled WGS sequence"/>
</dbReference>
<dbReference type="PANTHER" id="PTHR48043">
    <property type="entry name" value="EG:EG0003.4 PROTEIN-RELATED"/>
    <property type="match status" value="1"/>
</dbReference>
<evidence type="ECO:0000256" key="5">
    <source>
        <dbReference type="SAM" id="Phobius"/>
    </source>
</evidence>
<dbReference type="GO" id="GO:0008194">
    <property type="term" value="F:UDP-glycosyltransferase activity"/>
    <property type="evidence" value="ECO:0007669"/>
    <property type="project" value="InterPro"/>
</dbReference>
<keyword evidence="3 4" id="KW-0808">Transferase</keyword>
<dbReference type="InterPro" id="IPR050271">
    <property type="entry name" value="UDP-glycosyltransferase"/>
</dbReference>
<accession>A0A1I8NMK8</accession>
<keyword evidence="7" id="KW-1185">Reference proteome</keyword>
<gene>
    <name evidence="6" type="primary">106082446</name>
</gene>
<comment type="similarity">
    <text evidence="1 4">Belongs to the UDP-glycosyltransferase family.</text>
</comment>
<dbReference type="FunFam" id="3.40.50.2000:FF:000050">
    <property type="entry name" value="UDP-glucuronosyltransferase"/>
    <property type="match status" value="1"/>
</dbReference>
<proteinExistence type="inferred from homology"/>
<dbReference type="KEGG" id="scac:106082446"/>